<name>A0AAD9CUP6_PAPLA</name>
<keyword evidence="14" id="KW-1185">Reference proteome</keyword>
<feature type="domain" description="Palmitoyltransferase DHHC" evidence="12">
    <location>
        <begin position="188"/>
        <end position="302"/>
    </location>
</feature>
<dbReference type="EC" id="2.3.1.225" evidence="11"/>
<keyword evidence="6" id="KW-0564">Palmitate</keyword>
<accession>A0AAD9CUP6</accession>
<dbReference type="GO" id="GO:0006612">
    <property type="term" value="P:protein targeting to membrane"/>
    <property type="evidence" value="ECO:0007669"/>
    <property type="project" value="TreeGrafter"/>
</dbReference>
<evidence type="ECO:0000313" key="14">
    <source>
        <dbReference type="Proteomes" id="UP001182556"/>
    </source>
</evidence>
<dbReference type="GO" id="GO:0016020">
    <property type="term" value="C:membrane"/>
    <property type="evidence" value="ECO:0007669"/>
    <property type="project" value="UniProtKB-SubCell"/>
</dbReference>
<keyword evidence="8 11" id="KW-0012">Acyltransferase</keyword>
<protein>
    <recommendedName>
        <fullName evidence="11">Palmitoyltransferase</fullName>
        <ecNumber evidence="11">2.3.1.225</ecNumber>
    </recommendedName>
</protein>
<evidence type="ECO:0000259" key="12">
    <source>
        <dbReference type="Pfam" id="PF01529"/>
    </source>
</evidence>
<dbReference type="InterPro" id="IPR039859">
    <property type="entry name" value="PFA4/ZDH16/20/ERF2-like"/>
</dbReference>
<comment type="subcellular location">
    <subcellularLocation>
        <location evidence="1">Membrane</location>
        <topology evidence="1">Multi-pass membrane protein</topology>
    </subcellularLocation>
</comment>
<dbReference type="InterPro" id="IPR001594">
    <property type="entry name" value="Palmitoyltrfase_DHHC"/>
</dbReference>
<evidence type="ECO:0000256" key="7">
    <source>
        <dbReference type="ARBA" id="ARBA00023288"/>
    </source>
</evidence>
<evidence type="ECO:0000256" key="6">
    <source>
        <dbReference type="ARBA" id="ARBA00023139"/>
    </source>
</evidence>
<feature type="transmembrane region" description="Helical" evidence="11">
    <location>
        <begin position="90"/>
        <end position="110"/>
    </location>
</feature>
<dbReference type="PANTHER" id="PTHR22883:SF23">
    <property type="entry name" value="PALMITOYLTRANSFERASE ZDHHC6"/>
    <property type="match status" value="1"/>
</dbReference>
<feature type="transmembrane region" description="Helical" evidence="11">
    <location>
        <begin position="267"/>
        <end position="292"/>
    </location>
</feature>
<organism evidence="13 14">
    <name type="scientific">Papiliotrema laurentii</name>
    <name type="common">Cryptococcus laurentii</name>
    <dbReference type="NCBI Taxonomy" id="5418"/>
    <lineage>
        <taxon>Eukaryota</taxon>
        <taxon>Fungi</taxon>
        <taxon>Dikarya</taxon>
        <taxon>Basidiomycota</taxon>
        <taxon>Agaricomycotina</taxon>
        <taxon>Tremellomycetes</taxon>
        <taxon>Tremellales</taxon>
        <taxon>Rhynchogastremaceae</taxon>
        <taxon>Papiliotrema</taxon>
    </lineage>
</organism>
<comment type="catalytic activity">
    <reaction evidence="10 11">
        <text>L-cysteinyl-[protein] + hexadecanoyl-CoA = S-hexadecanoyl-L-cysteinyl-[protein] + CoA</text>
        <dbReference type="Rhea" id="RHEA:36683"/>
        <dbReference type="Rhea" id="RHEA-COMP:10131"/>
        <dbReference type="Rhea" id="RHEA-COMP:11032"/>
        <dbReference type="ChEBI" id="CHEBI:29950"/>
        <dbReference type="ChEBI" id="CHEBI:57287"/>
        <dbReference type="ChEBI" id="CHEBI:57379"/>
        <dbReference type="ChEBI" id="CHEBI:74151"/>
        <dbReference type="EC" id="2.3.1.225"/>
    </reaction>
</comment>
<evidence type="ECO:0000256" key="10">
    <source>
        <dbReference type="ARBA" id="ARBA00048048"/>
    </source>
</evidence>
<dbReference type="GO" id="GO:0019706">
    <property type="term" value="F:protein-cysteine S-palmitoyltransferase activity"/>
    <property type="evidence" value="ECO:0007669"/>
    <property type="project" value="UniProtKB-EC"/>
</dbReference>
<evidence type="ECO:0000256" key="3">
    <source>
        <dbReference type="ARBA" id="ARBA00022692"/>
    </source>
</evidence>
<evidence type="ECO:0000256" key="1">
    <source>
        <dbReference type="ARBA" id="ARBA00004141"/>
    </source>
</evidence>
<dbReference type="PANTHER" id="PTHR22883">
    <property type="entry name" value="ZINC FINGER DHHC DOMAIN CONTAINING PROTEIN"/>
    <property type="match status" value="1"/>
</dbReference>
<evidence type="ECO:0000256" key="4">
    <source>
        <dbReference type="ARBA" id="ARBA00022989"/>
    </source>
</evidence>
<evidence type="ECO:0000256" key="11">
    <source>
        <dbReference type="RuleBase" id="RU079119"/>
    </source>
</evidence>
<gene>
    <name evidence="13" type="ORF">DB88DRAFT_499167</name>
</gene>
<proteinExistence type="inferred from homology"/>
<keyword evidence="7" id="KW-0449">Lipoprotein</keyword>
<evidence type="ECO:0000256" key="9">
    <source>
        <dbReference type="ARBA" id="ARBA00038298"/>
    </source>
</evidence>
<reference evidence="13" key="1">
    <citation type="submission" date="2023-02" db="EMBL/GenBank/DDBJ databases">
        <title>Identification and recombinant expression of a fungal hydrolase from Papiliotrema laurentii that hydrolyzes apple cutin and clears colloidal polyester polyurethane.</title>
        <authorList>
            <consortium name="DOE Joint Genome Institute"/>
            <person name="Roman V.A."/>
            <person name="Bojanowski C."/>
            <person name="Crable B.R."/>
            <person name="Wagner D.N."/>
            <person name="Hung C.S."/>
            <person name="Nadeau L.J."/>
            <person name="Schratz L."/>
            <person name="Haridas S."/>
            <person name="Pangilinan J."/>
            <person name="Lipzen A."/>
            <person name="Na H."/>
            <person name="Yan M."/>
            <person name="Ng V."/>
            <person name="Grigoriev I.V."/>
            <person name="Spatafora J.W."/>
            <person name="Barlow D."/>
            <person name="Biffinger J."/>
            <person name="Kelley-Loughnane N."/>
            <person name="Varaljay V.A."/>
            <person name="Crookes-Goodson W.J."/>
        </authorList>
    </citation>
    <scope>NUCLEOTIDE SEQUENCE</scope>
    <source>
        <strain evidence="13">5307AH</strain>
    </source>
</reference>
<dbReference type="Proteomes" id="UP001182556">
    <property type="component" value="Unassembled WGS sequence"/>
</dbReference>
<feature type="transmembrane region" description="Helical" evidence="11">
    <location>
        <begin position="233"/>
        <end position="255"/>
    </location>
</feature>
<comment type="similarity">
    <text evidence="9">Belongs to the DHHC palmitoyltransferase family. PFA5 subfamily.</text>
</comment>
<evidence type="ECO:0000313" key="13">
    <source>
        <dbReference type="EMBL" id="KAK1921772.1"/>
    </source>
</evidence>
<sequence length="405" mass="45493">MDPGPDGATSDPQHGQAGVHSVYVSDKSQSGMIAGLKRSYTPARPDPWLQRKLAVGILIALVIWSFYVVVGRACAPLIQRHSSTGLGRGTGIGVMIAFVLLFLIFAWSYVKMIATGPGFAPDFVDPSPPPKLPPTTEGVGPDPSDTAPIANFLSQALRAPSDTTPAPQEETGRWREIPRPVPRVDTGPRWCKFCEINKPDRTHHCRHCGKCVMQFDHHCMWIGQCVGWANHKFFIIFNLWATLYCLYILVFLIVYTKSDSSVDGQVIGLIAVSALFGLFALSMLLTHVYLIMTGRTTVESFKGRDQDEQEALVLQLEYGHLWHNQQKRKVKRRWEEEWGGVPVDARWRWGSAGQLWMEEMGKTRLGWLLPIGRPLGDGIHFRSNPRFGPNGEWLRKKDWPARLQV</sequence>
<keyword evidence="3 11" id="KW-0812">Transmembrane</keyword>
<dbReference type="Pfam" id="PF01529">
    <property type="entry name" value="DHHC"/>
    <property type="match status" value="1"/>
</dbReference>
<comment type="domain">
    <text evidence="11">The DHHC domain is required for palmitoyltransferase activity.</text>
</comment>
<feature type="transmembrane region" description="Helical" evidence="11">
    <location>
        <begin position="53"/>
        <end position="70"/>
    </location>
</feature>
<dbReference type="EMBL" id="JAODAN010000010">
    <property type="protein sequence ID" value="KAK1921772.1"/>
    <property type="molecule type" value="Genomic_DNA"/>
</dbReference>
<evidence type="ECO:0000256" key="2">
    <source>
        <dbReference type="ARBA" id="ARBA00022679"/>
    </source>
</evidence>
<dbReference type="GO" id="GO:0005783">
    <property type="term" value="C:endoplasmic reticulum"/>
    <property type="evidence" value="ECO:0007669"/>
    <property type="project" value="TreeGrafter"/>
</dbReference>
<comment type="caution">
    <text evidence="13">The sequence shown here is derived from an EMBL/GenBank/DDBJ whole genome shotgun (WGS) entry which is preliminary data.</text>
</comment>
<keyword evidence="2 11" id="KW-0808">Transferase</keyword>
<evidence type="ECO:0000256" key="5">
    <source>
        <dbReference type="ARBA" id="ARBA00023136"/>
    </source>
</evidence>
<dbReference type="AlphaFoldDB" id="A0AAD9CUP6"/>
<dbReference type="GO" id="GO:0005794">
    <property type="term" value="C:Golgi apparatus"/>
    <property type="evidence" value="ECO:0007669"/>
    <property type="project" value="TreeGrafter"/>
</dbReference>
<dbReference type="PROSITE" id="PS50216">
    <property type="entry name" value="DHHC"/>
    <property type="match status" value="1"/>
</dbReference>
<keyword evidence="5 11" id="KW-0472">Membrane</keyword>
<evidence type="ECO:0000256" key="8">
    <source>
        <dbReference type="ARBA" id="ARBA00023315"/>
    </source>
</evidence>
<keyword evidence="4 11" id="KW-1133">Transmembrane helix</keyword>